<dbReference type="InterPro" id="IPR002156">
    <property type="entry name" value="RNaseH_domain"/>
</dbReference>
<comment type="catalytic activity">
    <reaction evidence="1 10">
        <text>Endonucleolytic cleavage to 5'-phosphomonoester.</text>
        <dbReference type="EC" id="3.1.26.4"/>
    </reaction>
</comment>
<keyword evidence="9 10" id="KW-0460">Magnesium</keyword>
<gene>
    <name evidence="10 12" type="primary">rnhA</name>
    <name evidence="12" type="ORF">FLB61_00500</name>
</gene>
<keyword evidence="13" id="KW-1185">Reference proteome</keyword>
<comment type="caution">
    <text evidence="12">The sequence shown here is derived from an EMBL/GenBank/DDBJ whole genome shotgun (WGS) entry which is preliminary data.</text>
</comment>
<evidence type="ECO:0000256" key="2">
    <source>
        <dbReference type="ARBA" id="ARBA00005300"/>
    </source>
</evidence>
<accession>A0ABS7L3W4</accession>
<dbReference type="Pfam" id="PF00075">
    <property type="entry name" value="RNase_H"/>
    <property type="match status" value="1"/>
</dbReference>
<dbReference type="PANTHER" id="PTHR10642">
    <property type="entry name" value="RIBONUCLEASE H1"/>
    <property type="match status" value="1"/>
</dbReference>
<dbReference type="GO" id="GO:0004523">
    <property type="term" value="F:RNA-DNA hybrid ribonuclease activity"/>
    <property type="evidence" value="ECO:0007669"/>
    <property type="project" value="UniProtKB-EC"/>
</dbReference>
<comment type="similarity">
    <text evidence="2 10">Belongs to the RNase H family.</text>
</comment>
<evidence type="ECO:0000256" key="6">
    <source>
        <dbReference type="ARBA" id="ARBA00022723"/>
    </source>
</evidence>
<feature type="binding site" evidence="10">
    <location>
        <position position="8"/>
    </location>
    <ligand>
        <name>Mg(2+)</name>
        <dbReference type="ChEBI" id="CHEBI:18420"/>
        <label>1</label>
    </ligand>
</feature>
<dbReference type="CDD" id="cd09278">
    <property type="entry name" value="RNase_HI_prokaryote_like"/>
    <property type="match status" value="1"/>
</dbReference>
<evidence type="ECO:0000313" key="12">
    <source>
        <dbReference type="EMBL" id="MBY0757597.1"/>
    </source>
</evidence>
<dbReference type="InterPro" id="IPR012337">
    <property type="entry name" value="RNaseH-like_sf"/>
</dbReference>
<dbReference type="InterPro" id="IPR022892">
    <property type="entry name" value="RNaseHI"/>
</dbReference>
<dbReference type="NCBIfam" id="NF001236">
    <property type="entry name" value="PRK00203.1"/>
    <property type="match status" value="1"/>
</dbReference>
<comment type="function">
    <text evidence="10">Endonuclease that specifically degrades the RNA of RNA-DNA hybrids.</text>
</comment>
<dbReference type="PROSITE" id="PS50879">
    <property type="entry name" value="RNASE_H_1"/>
    <property type="match status" value="1"/>
</dbReference>
<evidence type="ECO:0000256" key="10">
    <source>
        <dbReference type="HAMAP-Rule" id="MF_00042"/>
    </source>
</evidence>
<evidence type="ECO:0000256" key="9">
    <source>
        <dbReference type="ARBA" id="ARBA00022842"/>
    </source>
</evidence>
<dbReference type="Gene3D" id="3.30.420.10">
    <property type="entry name" value="Ribonuclease H-like superfamily/Ribonuclease H"/>
    <property type="match status" value="1"/>
</dbReference>
<evidence type="ECO:0000256" key="3">
    <source>
        <dbReference type="ARBA" id="ARBA00011245"/>
    </source>
</evidence>
<proteinExistence type="inferred from homology"/>
<dbReference type="Proteomes" id="UP000779049">
    <property type="component" value="Unassembled WGS sequence"/>
</dbReference>
<name>A0ABS7L3W4_9FIRM</name>
<protein>
    <recommendedName>
        <fullName evidence="4 10">Ribonuclease H</fullName>
        <shortName evidence="10">RNase H</shortName>
        <ecNumber evidence="4 10">3.1.26.4</ecNumber>
    </recommendedName>
</protein>
<feature type="domain" description="RNase H type-1" evidence="11">
    <location>
        <begin position="1"/>
        <end position="147"/>
    </location>
</feature>
<comment type="subunit">
    <text evidence="3 10">Monomer.</text>
</comment>
<evidence type="ECO:0000256" key="4">
    <source>
        <dbReference type="ARBA" id="ARBA00012180"/>
    </source>
</evidence>
<feature type="binding site" evidence="10">
    <location>
        <position position="139"/>
    </location>
    <ligand>
        <name>Mg(2+)</name>
        <dbReference type="ChEBI" id="CHEBI:18420"/>
        <label>2</label>
    </ligand>
</feature>
<keyword evidence="5 10" id="KW-0540">Nuclease</keyword>
<dbReference type="EC" id="3.1.26.4" evidence="4 10"/>
<keyword evidence="8 10" id="KW-0378">Hydrolase</keyword>
<dbReference type="RefSeq" id="WP_221919122.1">
    <property type="nucleotide sequence ID" value="NZ_CP173660.1"/>
</dbReference>
<evidence type="ECO:0000259" key="11">
    <source>
        <dbReference type="PROSITE" id="PS50879"/>
    </source>
</evidence>
<feature type="binding site" evidence="10">
    <location>
        <position position="52"/>
    </location>
    <ligand>
        <name>Mg(2+)</name>
        <dbReference type="ChEBI" id="CHEBI:18420"/>
        <label>1</label>
    </ligand>
</feature>
<dbReference type="InterPro" id="IPR050092">
    <property type="entry name" value="RNase_H"/>
</dbReference>
<dbReference type="InterPro" id="IPR036397">
    <property type="entry name" value="RNaseH_sf"/>
</dbReference>
<comment type="cofactor">
    <cofactor evidence="10">
        <name>Mg(2+)</name>
        <dbReference type="ChEBI" id="CHEBI:18420"/>
    </cofactor>
    <text evidence="10">Binds 1 Mg(2+) ion per subunit. May bind a second metal ion at a regulatory site, or after substrate binding.</text>
</comment>
<evidence type="ECO:0000313" key="13">
    <source>
        <dbReference type="Proteomes" id="UP000779049"/>
    </source>
</evidence>
<dbReference type="PANTHER" id="PTHR10642:SF26">
    <property type="entry name" value="RIBONUCLEASE H1"/>
    <property type="match status" value="1"/>
</dbReference>
<organism evidence="12 13">
    <name type="scientific">Sellimonas caecigallum</name>
    <dbReference type="NCBI Taxonomy" id="2592333"/>
    <lineage>
        <taxon>Bacteria</taxon>
        <taxon>Bacillati</taxon>
        <taxon>Bacillota</taxon>
        <taxon>Clostridia</taxon>
        <taxon>Lachnospirales</taxon>
        <taxon>Lachnospiraceae</taxon>
        <taxon>Sellimonas</taxon>
    </lineage>
</organism>
<evidence type="ECO:0000256" key="8">
    <source>
        <dbReference type="ARBA" id="ARBA00022801"/>
    </source>
</evidence>
<dbReference type="EMBL" id="VIRV01000001">
    <property type="protein sequence ID" value="MBY0757597.1"/>
    <property type="molecule type" value="Genomic_DNA"/>
</dbReference>
<reference evidence="12 13" key="1">
    <citation type="journal article" date="2020" name="New Microbes New Infect">
        <title>Sellimonas caecigallum sp. nov., description and genome sequence of a new member of the Sellimonas genus isolated from the cecum of feral chicken.</title>
        <authorList>
            <person name="Wongkuna S."/>
            <person name="Ghimire S."/>
            <person name="Antony L."/>
            <person name="Chankhamhaengdecha S."/>
            <person name="Janvilisri T."/>
            <person name="Scaria J."/>
        </authorList>
    </citation>
    <scope>NUCLEOTIDE SEQUENCE [LARGE SCALE GENOMIC DNA]</scope>
    <source>
        <strain evidence="12 13">SW451</strain>
    </source>
</reference>
<evidence type="ECO:0000256" key="7">
    <source>
        <dbReference type="ARBA" id="ARBA00022759"/>
    </source>
</evidence>
<evidence type="ECO:0000256" key="1">
    <source>
        <dbReference type="ARBA" id="ARBA00000077"/>
    </source>
</evidence>
<comment type="subcellular location">
    <subcellularLocation>
        <location evidence="10">Cytoplasm</location>
    </subcellularLocation>
</comment>
<sequence>MLVKIYTDGAARGNPDGPGGYGVILEYTDRKGELHTKEISQGYVKTTNNRMELMAVIAGLEALNRPCEVEVYSDSQYVVNAFNQHWIESWIKKNWKRGKNEPVKNTDLWKRLLAAKENHHVTFIWVKGHDGHPQNERCDILATTAADGNDRIVDEGLAI</sequence>
<dbReference type="SUPFAM" id="SSF53098">
    <property type="entry name" value="Ribonuclease H-like"/>
    <property type="match status" value="1"/>
</dbReference>
<evidence type="ECO:0000256" key="5">
    <source>
        <dbReference type="ARBA" id="ARBA00022722"/>
    </source>
</evidence>
<keyword evidence="10" id="KW-0963">Cytoplasm</keyword>
<feature type="binding site" evidence="10">
    <location>
        <position position="74"/>
    </location>
    <ligand>
        <name>Mg(2+)</name>
        <dbReference type="ChEBI" id="CHEBI:18420"/>
        <label>1</label>
    </ligand>
</feature>
<keyword evidence="6 10" id="KW-0479">Metal-binding</keyword>
<dbReference type="HAMAP" id="MF_00042">
    <property type="entry name" value="RNase_H"/>
    <property type="match status" value="1"/>
</dbReference>
<feature type="binding site" evidence="10">
    <location>
        <position position="8"/>
    </location>
    <ligand>
        <name>Mg(2+)</name>
        <dbReference type="ChEBI" id="CHEBI:18420"/>
        <label>2</label>
    </ligand>
</feature>
<keyword evidence="7 10" id="KW-0255">Endonuclease</keyword>